<accession>A0A841C5T8</accession>
<dbReference type="Gene3D" id="3.60.130.10">
    <property type="entry name" value="Clavaminate synthase-like"/>
    <property type="match status" value="1"/>
</dbReference>
<dbReference type="Proteomes" id="UP000547510">
    <property type="component" value="Unassembled WGS sequence"/>
</dbReference>
<protein>
    <submittedName>
        <fullName evidence="2">Uncharacterized protein</fullName>
    </submittedName>
</protein>
<evidence type="ECO:0000313" key="3">
    <source>
        <dbReference type="Proteomes" id="UP000547510"/>
    </source>
</evidence>
<dbReference type="GO" id="GO:0016491">
    <property type="term" value="F:oxidoreductase activity"/>
    <property type="evidence" value="ECO:0007669"/>
    <property type="project" value="UniProtKB-KW"/>
</dbReference>
<gene>
    <name evidence="2" type="ORF">FHS29_000472</name>
</gene>
<keyword evidence="3" id="KW-1185">Reference proteome</keyword>
<sequence length="32" mass="3598">MVVNNISAAHARNPFRGERELLAAMGDVVRFR</sequence>
<dbReference type="EMBL" id="JACHJN010000001">
    <property type="protein sequence ID" value="MBB5953902.1"/>
    <property type="molecule type" value="Genomic_DNA"/>
</dbReference>
<organism evidence="2 3">
    <name type="scientific">Saccharothrix tamanrassetensis</name>
    <dbReference type="NCBI Taxonomy" id="1051531"/>
    <lineage>
        <taxon>Bacteria</taxon>
        <taxon>Bacillati</taxon>
        <taxon>Actinomycetota</taxon>
        <taxon>Actinomycetes</taxon>
        <taxon>Pseudonocardiales</taxon>
        <taxon>Pseudonocardiaceae</taxon>
        <taxon>Saccharothrix</taxon>
    </lineage>
</organism>
<proteinExistence type="predicted"/>
<evidence type="ECO:0000256" key="1">
    <source>
        <dbReference type="ARBA" id="ARBA00023002"/>
    </source>
</evidence>
<name>A0A841C5T8_9PSEU</name>
<reference evidence="2 3" key="1">
    <citation type="submission" date="2020-08" db="EMBL/GenBank/DDBJ databases">
        <title>Genomic Encyclopedia of Type Strains, Phase III (KMG-III): the genomes of soil and plant-associated and newly described type strains.</title>
        <authorList>
            <person name="Whitman W."/>
        </authorList>
    </citation>
    <scope>NUCLEOTIDE SEQUENCE [LARGE SCALE GENOMIC DNA]</scope>
    <source>
        <strain evidence="2 3">CECT 8640</strain>
    </source>
</reference>
<dbReference type="AlphaFoldDB" id="A0A841C5T8"/>
<evidence type="ECO:0000313" key="2">
    <source>
        <dbReference type="EMBL" id="MBB5953902.1"/>
    </source>
</evidence>
<dbReference type="InterPro" id="IPR042098">
    <property type="entry name" value="TauD-like_sf"/>
</dbReference>
<comment type="caution">
    <text evidence="2">The sequence shown here is derived from an EMBL/GenBank/DDBJ whole genome shotgun (WGS) entry which is preliminary data.</text>
</comment>
<keyword evidence="1" id="KW-0560">Oxidoreductase</keyword>